<dbReference type="InterPro" id="IPR011860">
    <property type="entry name" value="Rib-5-P_Isoase_Actino"/>
</dbReference>
<dbReference type="PANTHER" id="PTHR43732">
    <property type="entry name" value="RIBOSE 5-PHOSPHATE ISOMERASE-RELATED"/>
    <property type="match status" value="1"/>
</dbReference>
<dbReference type="InterPro" id="IPR051812">
    <property type="entry name" value="SPI_LacAB/RpiB"/>
</dbReference>
<protein>
    <recommendedName>
        <fullName evidence="6">D-erythrulose 4-phosphate isomerase</fullName>
        <ecNumber evidence="6">5.3.1.34</ecNumber>
    </recommendedName>
</protein>
<dbReference type="Gene3D" id="3.40.1400.10">
    <property type="entry name" value="Sugar-phosphate isomerase, RpiB/LacA/LacB"/>
    <property type="match status" value="1"/>
</dbReference>
<dbReference type="EC" id="5.3.1.34" evidence="6"/>
<comment type="similarity">
    <text evidence="2">Belongs to the LacAB/RpiB family.</text>
</comment>
<proteinExistence type="inferred from homology"/>
<evidence type="ECO:0000256" key="6">
    <source>
        <dbReference type="ARBA" id="ARBA00066901"/>
    </source>
</evidence>
<feature type="region of interest" description="Disordered" evidence="7">
    <location>
        <begin position="156"/>
        <end position="176"/>
    </location>
</feature>
<dbReference type="NCBIfam" id="TIGR00689">
    <property type="entry name" value="rpiB_lacA_lacB"/>
    <property type="match status" value="1"/>
</dbReference>
<comment type="pathway">
    <text evidence="5">Carbohydrate metabolism; D-threitol degradation.</text>
</comment>
<dbReference type="GO" id="GO:0071322">
    <property type="term" value="P:cellular response to carbohydrate stimulus"/>
    <property type="evidence" value="ECO:0007669"/>
    <property type="project" value="UniProtKB-ARBA"/>
</dbReference>
<evidence type="ECO:0000256" key="5">
    <source>
        <dbReference type="ARBA" id="ARBA00060528"/>
    </source>
</evidence>
<keyword evidence="3 8" id="KW-0413">Isomerase</keyword>
<dbReference type="PIRSF" id="PIRSF005384">
    <property type="entry name" value="RpiB_LacA_B"/>
    <property type="match status" value="1"/>
</dbReference>
<dbReference type="GO" id="GO:0016861">
    <property type="term" value="F:intramolecular oxidoreductase activity, interconverting aldoses and ketoses"/>
    <property type="evidence" value="ECO:0007669"/>
    <property type="project" value="UniProtKB-ARBA"/>
</dbReference>
<dbReference type="InterPro" id="IPR036569">
    <property type="entry name" value="RpiB_LacA_LacB_sf"/>
</dbReference>
<dbReference type="AlphaFoldDB" id="A0AAU1LSN9"/>
<dbReference type="PANTHER" id="PTHR43732:SF1">
    <property type="entry name" value="RIBOSE 5-PHOSPHATE ISOMERASE"/>
    <property type="match status" value="1"/>
</dbReference>
<dbReference type="Pfam" id="PF02502">
    <property type="entry name" value="LacAB_rpiB"/>
    <property type="match status" value="1"/>
</dbReference>
<name>A0AAU1LSN9_9ACTN</name>
<dbReference type="SUPFAM" id="SSF89623">
    <property type="entry name" value="Ribose/Galactose isomerase RpiB/AlsB"/>
    <property type="match status" value="1"/>
</dbReference>
<organism evidence="8">
    <name type="scientific">Streptomyces sp. NBC_00148</name>
    <dbReference type="NCBI Taxonomy" id="2903626"/>
    <lineage>
        <taxon>Bacteria</taxon>
        <taxon>Bacillati</taxon>
        <taxon>Actinomycetota</taxon>
        <taxon>Actinomycetes</taxon>
        <taxon>Kitasatosporales</taxon>
        <taxon>Streptomycetaceae</taxon>
        <taxon>Streptomyces</taxon>
    </lineage>
</organism>
<dbReference type="NCBIfam" id="TIGR02133">
    <property type="entry name" value="RPI_actino"/>
    <property type="match status" value="1"/>
</dbReference>
<gene>
    <name evidence="8" type="ORF">OG222_14775</name>
</gene>
<dbReference type="GO" id="GO:0016052">
    <property type="term" value="P:carbohydrate catabolic process"/>
    <property type="evidence" value="ECO:0007669"/>
    <property type="project" value="UniProtKB-ARBA"/>
</dbReference>
<evidence type="ECO:0000256" key="4">
    <source>
        <dbReference type="ARBA" id="ARBA00051490"/>
    </source>
</evidence>
<dbReference type="FunFam" id="3.40.1400.10:FF:000004">
    <property type="entry name" value="Ribose 5-phosphate isomerase"/>
    <property type="match status" value="1"/>
</dbReference>
<dbReference type="GO" id="GO:0009758">
    <property type="term" value="P:carbohydrate utilization"/>
    <property type="evidence" value="ECO:0007669"/>
    <property type="project" value="UniProtKB-ARBA"/>
</dbReference>
<dbReference type="NCBIfam" id="NF004051">
    <property type="entry name" value="PRK05571.1"/>
    <property type="match status" value="1"/>
</dbReference>
<evidence type="ECO:0000256" key="3">
    <source>
        <dbReference type="ARBA" id="ARBA00023235"/>
    </source>
</evidence>
<comment type="catalytic activity">
    <reaction evidence="4">
        <text>D-erythrulose 4-phosphate = D-erythrose 4-phosphate</text>
        <dbReference type="Rhea" id="RHEA:48784"/>
        <dbReference type="ChEBI" id="CHEBI:16897"/>
        <dbReference type="ChEBI" id="CHEBI:90796"/>
        <dbReference type="EC" id="5.3.1.34"/>
    </reaction>
</comment>
<evidence type="ECO:0000313" key="8">
    <source>
        <dbReference type="EMBL" id="WTQ74286.1"/>
    </source>
</evidence>
<dbReference type="InterPro" id="IPR003500">
    <property type="entry name" value="RpiB_LacA_LacB"/>
</dbReference>
<evidence type="ECO:0000256" key="7">
    <source>
        <dbReference type="SAM" id="MobiDB-lite"/>
    </source>
</evidence>
<dbReference type="EMBL" id="CP108169">
    <property type="protein sequence ID" value="WTQ74286.1"/>
    <property type="molecule type" value="Genomic_DNA"/>
</dbReference>
<accession>A0AAU1LSN9</accession>
<evidence type="ECO:0000256" key="2">
    <source>
        <dbReference type="ARBA" id="ARBA00008754"/>
    </source>
</evidence>
<evidence type="ECO:0000256" key="1">
    <source>
        <dbReference type="ARBA" id="ARBA00004939"/>
    </source>
</evidence>
<reference evidence="8" key="1">
    <citation type="submission" date="2022-10" db="EMBL/GenBank/DDBJ databases">
        <title>The complete genomes of actinobacterial strains from the NBC collection.</title>
        <authorList>
            <person name="Joergensen T.S."/>
            <person name="Alvarez Arevalo M."/>
            <person name="Sterndorff E.B."/>
            <person name="Faurdal D."/>
            <person name="Vuksanovic O."/>
            <person name="Mourched A.-S."/>
            <person name="Charusanti P."/>
            <person name="Shaw S."/>
            <person name="Blin K."/>
            <person name="Weber T."/>
        </authorList>
    </citation>
    <scope>NUCLEOTIDE SEQUENCE</scope>
    <source>
        <strain evidence="8">NBC_00148</strain>
    </source>
</reference>
<sequence>MSEKRSEKPSQKLRVVVGSDDAGHAYKEALKQDLEASGLVAAVTDVGVDADGHTAYPKVAIAAAEMVARGEADRALLVCGTGLGVAIAANKVKGIRAVTAHDSFSVERAVLSNNAQVLTFGQRVVGLELARRLAAEWLTYRFDEASASAAKVALMDDYENQNDENQNDENQQEAAA</sequence>
<comment type="pathway">
    <text evidence="1">Carbohydrate metabolism; erythritol degradation.</text>
</comment>